<name>A0A0G2ARG8_9BACT</name>
<dbReference type="AlphaFoldDB" id="A0A0G2ARG8"/>
<evidence type="ECO:0008006" key="3">
    <source>
        <dbReference type="Google" id="ProtNLM"/>
    </source>
</evidence>
<accession>A0A0G2ARG8</accession>
<dbReference type="EMBL" id="LCRM01000043">
    <property type="protein sequence ID" value="KKW35364.1"/>
    <property type="molecule type" value="Genomic_DNA"/>
</dbReference>
<reference evidence="1 2" key="1">
    <citation type="journal article" date="2015" name="Nature">
        <title>rRNA introns, odd ribosomes, and small enigmatic genomes across a large radiation of phyla.</title>
        <authorList>
            <person name="Brown C.T."/>
            <person name="Hug L.A."/>
            <person name="Thomas B.C."/>
            <person name="Sharon I."/>
            <person name="Castelle C.J."/>
            <person name="Singh A."/>
            <person name="Wilkins M.J."/>
            <person name="Williams K.H."/>
            <person name="Banfield J.F."/>
        </authorList>
    </citation>
    <scope>NUCLEOTIDE SEQUENCE [LARGE SCALE GENOMIC DNA]</scope>
</reference>
<gene>
    <name evidence="1" type="ORF">UY81_C0043G0006</name>
</gene>
<evidence type="ECO:0000313" key="2">
    <source>
        <dbReference type="Proteomes" id="UP000034290"/>
    </source>
</evidence>
<proteinExistence type="predicted"/>
<dbReference type="Gene3D" id="2.60.40.10">
    <property type="entry name" value="Immunoglobulins"/>
    <property type="match status" value="1"/>
</dbReference>
<dbReference type="Proteomes" id="UP000034290">
    <property type="component" value="Unassembled WGS sequence"/>
</dbReference>
<organism evidence="1 2">
    <name type="scientific">Candidatus Giovannonibacteria bacterium GW2011_GWA2_53_7</name>
    <dbReference type="NCBI Taxonomy" id="1618650"/>
    <lineage>
        <taxon>Bacteria</taxon>
        <taxon>Candidatus Giovannoniibacteriota</taxon>
    </lineage>
</organism>
<dbReference type="InterPro" id="IPR013783">
    <property type="entry name" value="Ig-like_fold"/>
</dbReference>
<sequence length="162" mass="17712">MRSGLFDRRSEFLFSDTNGRDSADYDDSNLNSVCSRRHLKLQRYRPGDLSVRILSVGVIDPITGDIVPRPPSSPYDLVAVRFDIANAGTASTGPWYFSAQLPTVPPYMYSSVAQISLAPGDHIENMLRFRQAAPGGNFSVAVDGANLVLESIEANNFASQNI</sequence>
<evidence type="ECO:0000313" key="1">
    <source>
        <dbReference type="EMBL" id="KKW35364.1"/>
    </source>
</evidence>
<comment type="caution">
    <text evidence="1">The sequence shown here is derived from an EMBL/GenBank/DDBJ whole genome shotgun (WGS) entry which is preliminary data.</text>
</comment>
<protein>
    <recommendedName>
        <fullName evidence="3">CARDB domain-containing protein</fullName>
    </recommendedName>
</protein>